<comment type="caution">
    <text evidence="2">The sequence shown here is derived from an EMBL/GenBank/DDBJ whole genome shotgun (WGS) entry which is preliminary data.</text>
</comment>
<evidence type="ECO:0000313" key="2">
    <source>
        <dbReference type="EMBL" id="KOH42624.1"/>
    </source>
</evidence>
<gene>
    <name evidence="2" type="ORF">NC99_45790</name>
</gene>
<reference evidence="3" key="1">
    <citation type="submission" date="2015-07" db="EMBL/GenBank/DDBJ databases">
        <title>Genome sequencing of Sunxiuqinia dokdonensis strain SK.</title>
        <authorList>
            <person name="Ahn S."/>
            <person name="Kim B.-C."/>
        </authorList>
    </citation>
    <scope>NUCLEOTIDE SEQUENCE [LARGE SCALE GENOMIC DNA]</scope>
    <source>
        <strain evidence="3">SK</strain>
    </source>
</reference>
<proteinExistence type="predicted"/>
<sequence>MSNFEKAHFGVPFLFLSGKMIPSHRSRAPQDIELRKPSRQPIPKGIKKPAIRK</sequence>
<evidence type="ECO:0000256" key="1">
    <source>
        <dbReference type="SAM" id="MobiDB-lite"/>
    </source>
</evidence>
<accession>A0A0L8V2I7</accession>
<protein>
    <submittedName>
        <fullName evidence="2">Uncharacterized protein</fullName>
    </submittedName>
</protein>
<dbReference type="EMBL" id="LGIA01000220">
    <property type="protein sequence ID" value="KOH42624.1"/>
    <property type="molecule type" value="Genomic_DNA"/>
</dbReference>
<dbReference type="Proteomes" id="UP000036958">
    <property type="component" value="Unassembled WGS sequence"/>
</dbReference>
<name>A0A0L8V2I7_9BACT</name>
<organism evidence="2 3">
    <name type="scientific">Sunxiuqinia dokdonensis</name>
    <dbReference type="NCBI Taxonomy" id="1409788"/>
    <lineage>
        <taxon>Bacteria</taxon>
        <taxon>Pseudomonadati</taxon>
        <taxon>Bacteroidota</taxon>
        <taxon>Bacteroidia</taxon>
        <taxon>Marinilabiliales</taxon>
        <taxon>Prolixibacteraceae</taxon>
        <taxon>Sunxiuqinia</taxon>
    </lineage>
</organism>
<dbReference type="AlphaFoldDB" id="A0A0L8V2I7"/>
<feature type="region of interest" description="Disordered" evidence="1">
    <location>
        <begin position="25"/>
        <end position="53"/>
    </location>
</feature>
<evidence type="ECO:0000313" key="3">
    <source>
        <dbReference type="Proteomes" id="UP000036958"/>
    </source>
</evidence>
<keyword evidence="3" id="KW-1185">Reference proteome</keyword>